<accession>A0AAF0UMU4</accession>
<evidence type="ECO:0000313" key="1">
    <source>
        <dbReference type="EMBL" id="WMV49300.1"/>
    </source>
</evidence>
<evidence type="ECO:0000313" key="2">
    <source>
        <dbReference type="Proteomes" id="UP001234989"/>
    </source>
</evidence>
<dbReference type="Proteomes" id="UP001234989">
    <property type="component" value="Chromosome 10"/>
</dbReference>
<organism evidence="1 2">
    <name type="scientific">Solanum verrucosum</name>
    <dbReference type="NCBI Taxonomy" id="315347"/>
    <lineage>
        <taxon>Eukaryota</taxon>
        <taxon>Viridiplantae</taxon>
        <taxon>Streptophyta</taxon>
        <taxon>Embryophyta</taxon>
        <taxon>Tracheophyta</taxon>
        <taxon>Spermatophyta</taxon>
        <taxon>Magnoliopsida</taxon>
        <taxon>eudicotyledons</taxon>
        <taxon>Gunneridae</taxon>
        <taxon>Pentapetalae</taxon>
        <taxon>asterids</taxon>
        <taxon>lamiids</taxon>
        <taxon>Solanales</taxon>
        <taxon>Solanaceae</taxon>
        <taxon>Solanoideae</taxon>
        <taxon>Solaneae</taxon>
        <taxon>Solanum</taxon>
    </lineage>
</organism>
<protein>
    <submittedName>
        <fullName evidence="1">Uncharacterized protein</fullName>
    </submittedName>
</protein>
<sequence>MADKQEFFHPLVILPAVAIQLEPQAHYVPRSNHFLVQCMYVKYCIATTLHVSSTMASCPIKVLHEAFSPCTGVQLMDSPCDSHWNAIVGIHRYIKSALSKGLVFEDQGHEQIVGYTN</sequence>
<name>A0AAF0UMU4_SOLVR</name>
<keyword evidence="2" id="KW-1185">Reference proteome</keyword>
<dbReference type="EMBL" id="CP133621">
    <property type="protein sequence ID" value="WMV49300.1"/>
    <property type="molecule type" value="Genomic_DNA"/>
</dbReference>
<proteinExistence type="predicted"/>
<reference evidence="1" key="1">
    <citation type="submission" date="2023-08" db="EMBL/GenBank/DDBJ databases">
        <title>A de novo genome assembly of Solanum verrucosum Schlechtendal, a Mexican diploid species geographically isolated from the other diploid A-genome species in potato relatives.</title>
        <authorList>
            <person name="Hosaka K."/>
        </authorList>
    </citation>
    <scope>NUCLEOTIDE SEQUENCE</scope>
    <source>
        <tissue evidence="1">Young leaves</tissue>
    </source>
</reference>
<dbReference type="AlphaFoldDB" id="A0AAF0UMU4"/>
<gene>
    <name evidence="1" type="ORF">MTR67_042685</name>
</gene>